<keyword evidence="2" id="KW-1185">Reference proteome</keyword>
<protein>
    <submittedName>
        <fullName evidence="1">Uncharacterized protein</fullName>
    </submittedName>
</protein>
<name>A0ACB9RHI4_9MYRT</name>
<dbReference type="Proteomes" id="UP001057402">
    <property type="component" value="Chromosome 4"/>
</dbReference>
<reference evidence="2" key="1">
    <citation type="journal article" date="2023" name="Front. Plant Sci.">
        <title>Chromosomal-level genome assembly of Melastoma candidum provides insights into trichome evolution.</title>
        <authorList>
            <person name="Zhong Y."/>
            <person name="Wu W."/>
            <person name="Sun C."/>
            <person name="Zou P."/>
            <person name="Liu Y."/>
            <person name="Dai S."/>
            <person name="Zhou R."/>
        </authorList>
    </citation>
    <scope>NUCLEOTIDE SEQUENCE [LARGE SCALE GENOMIC DNA]</scope>
</reference>
<gene>
    <name evidence="1" type="ORF">MLD38_015820</name>
</gene>
<evidence type="ECO:0000313" key="2">
    <source>
        <dbReference type="Proteomes" id="UP001057402"/>
    </source>
</evidence>
<comment type="caution">
    <text evidence="1">The sequence shown here is derived from an EMBL/GenBank/DDBJ whole genome shotgun (WGS) entry which is preliminary data.</text>
</comment>
<organism evidence="1 2">
    <name type="scientific">Melastoma candidum</name>
    <dbReference type="NCBI Taxonomy" id="119954"/>
    <lineage>
        <taxon>Eukaryota</taxon>
        <taxon>Viridiplantae</taxon>
        <taxon>Streptophyta</taxon>
        <taxon>Embryophyta</taxon>
        <taxon>Tracheophyta</taxon>
        <taxon>Spermatophyta</taxon>
        <taxon>Magnoliopsida</taxon>
        <taxon>eudicotyledons</taxon>
        <taxon>Gunneridae</taxon>
        <taxon>Pentapetalae</taxon>
        <taxon>rosids</taxon>
        <taxon>malvids</taxon>
        <taxon>Myrtales</taxon>
        <taxon>Melastomataceae</taxon>
        <taxon>Melastomatoideae</taxon>
        <taxon>Melastomateae</taxon>
        <taxon>Melastoma</taxon>
    </lineage>
</organism>
<accession>A0ACB9RHI4</accession>
<proteinExistence type="predicted"/>
<evidence type="ECO:0000313" key="1">
    <source>
        <dbReference type="EMBL" id="KAI4378329.1"/>
    </source>
</evidence>
<dbReference type="EMBL" id="CM042883">
    <property type="protein sequence ID" value="KAI4378329.1"/>
    <property type="molecule type" value="Genomic_DNA"/>
</dbReference>
<sequence>MPAQKRQLTDANADGGSGGAEEDTTRASKQPRLQEVVKEHHEEQVDEPMDGDGEEEGGEEQEDEDGDAGEDGDDGESGLDDKEVEEEEEDDGAAGRPGGGGRAEDSQGSQSSEAPDDIPDFVYVRLADIRKDVQCPICLGIIRKTRTVMECLHRFCRECIDKSMRLGNNECPACRTHCASRRSLRDDTNYDALIYALYPNIDKYEEEELAFHEEERNRNKQIQASIAQILQRQSEALAKRRSGGKDAGSGCMTRSQRNLRSAYARRRRNVRGSEHIGSEDYEDDNDSNGGKDSSSADEPITEVRPRRRRRRTATRSTVPSTSADCDGPEQETDASRDTRGISPGLVWNPEMLAWGRGGTRSHTRHGGSNGSNKNSKNSRISKLVEYLKNLEENDELDMYFMLVPLEKESTPSLKQPYLSCHASLSMKTLCDYIANQTTLQSEEVEILLGNGNRNINIELQRLRATSQGEHGNLSPAADPCKDELRLLGKEETLAGIAADSKLTRNHMILGYRRKRPPSSS</sequence>